<dbReference type="SMART" id="SM00076">
    <property type="entry name" value="IFabd"/>
    <property type="match status" value="1"/>
</dbReference>
<dbReference type="PRINTS" id="PR00266">
    <property type="entry name" value="INTERFERONAB"/>
</dbReference>
<keyword evidence="3 8" id="KW-0202">Cytokine</keyword>
<proteinExistence type="inferred from homology"/>
<feature type="signal peptide" evidence="9">
    <location>
        <begin position="1"/>
        <end position="24"/>
    </location>
</feature>
<evidence type="ECO:0000256" key="8">
    <source>
        <dbReference type="RuleBase" id="RU000436"/>
    </source>
</evidence>
<reference evidence="10 11" key="1">
    <citation type="journal article" date="2022" name="Gigascience">
        <title>A chromosome-level genome assembly and annotation of the desert horned lizard, Phrynosoma platyrhinos, provides insight into chromosomal rearrangements among reptiles.</title>
        <authorList>
            <person name="Koochekian N."/>
            <person name="Ascanio A."/>
            <person name="Farleigh K."/>
            <person name="Card D.C."/>
            <person name="Schield D.R."/>
            <person name="Castoe T.A."/>
            <person name="Jezkova T."/>
        </authorList>
    </citation>
    <scope>NUCLEOTIDE SEQUENCE [LARGE SCALE GENOMIC DNA]</scope>
    <source>
        <strain evidence="10">NK-2021</strain>
    </source>
</reference>
<keyword evidence="4" id="KW-0964">Secreted</keyword>
<evidence type="ECO:0000313" key="11">
    <source>
        <dbReference type="Proteomes" id="UP000826234"/>
    </source>
</evidence>
<evidence type="ECO:0000313" key="10">
    <source>
        <dbReference type="EMBL" id="KAH0627781.1"/>
    </source>
</evidence>
<gene>
    <name evidence="10" type="ORF">JD844_008117</name>
</gene>
<comment type="similarity">
    <text evidence="2 8">Belongs to the alpha/beta interferon family.</text>
</comment>
<dbReference type="PANTHER" id="PTHR11691">
    <property type="entry name" value="TYPE I INTERFERON"/>
    <property type="match status" value="1"/>
</dbReference>
<comment type="subcellular location">
    <subcellularLocation>
        <location evidence="1">Secreted</location>
    </subcellularLocation>
</comment>
<organism evidence="10 11">
    <name type="scientific">Phrynosoma platyrhinos</name>
    <name type="common">Desert horned lizard</name>
    <dbReference type="NCBI Taxonomy" id="52577"/>
    <lineage>
        <taxon>Eukaryota</taxon>
        <taxon>Metazoa</taxon>
        <taxon>Chordata</taxon>
        <taxon>Craniata</taxon>
        <taxon>Vertebrata</taxon>
        <taxon>Euteleostomi</taxon>
        <taxon>Lepidosauria</taxon>
        <taxon>Squamata</taxon>
        <taxon>Bifurcata</taxon>
        <taxon>Unidentata</taxon>
        <taxon>Episquamata</taxon>
        <taxon>Toxicofera</taxon>
        <taxon>Iguania</taxon>
        <taxon>Phrynosomatidae</taxon>
        <taxon>Phrynosomatinae</taxon>
        <taxon>Phrynosoma</taxon>
    </lineage>
</organism>
<evidence type="ECO:0000256" key="7">
    <source>
        <dbReference type="ARBA" id="ARBA00023157"/>
    </source>
</evidence>
<evidence type="ECO:0000256" key="4">
    <source>
        <dbReference type="ARBA" id="ARBA00022525"/>
    </source>
</evidence>
<dbReference type="InterPro" id="IPR009079">
    <property type="entry name" value="4_helix_cytokine-like_core"/>
</dbReference>
<sequence length="189" mass="22574">MSPKTNENARLFCLMLLLPAHITALDCNFLQLEQERFNLQSLKLLKERSTKFPQECLDNKIMFNFPTKIMKIHQPELAAKAVHEILQGFFGILSSDLLKTDWEPTFRERFLNSLSAQTKRIQRCHTEKMMMLKKNQEEWKIKLKLKKYFQRMRNFLKEKGQDTCAWESVKLEFWTSFIYINILTKSMSI</sequence>
<dbReference type="PANTHER" id="PTHR11691:SF73">
    <property type="entry name" value="INTERFERON BETA"/>
    <property type="match status" value="1"/>
</dbReference>
<dbReference type="PROSITE" id="PS00252">
    <property type="entry name" value="INTERFERON_A_B_D"/>
    <property type="match status" value="1"/>
</dbReference>
<dbReference type="Gene3D" id="1.20.1250.10">
    <property type="match status" value="1"/>
</dbReference>
<evidence type="ECO:0000256" key="1">
    <source>
        <dbReference type="ARBA" id="ARBA00004613"/>
    </source>
</evidence>
<evidence type="ECO:0000256" key="9">
    <source>
        <dbReference type="SAM" id="SignalP"/>
    </source>
</evidence>
<dbReference type="EMBL" id="JAIPUX010000439">
    <property type="protein sequence ID" value="KAH0627781.1"/>
    <property type="molecule type" value="Genomic_DNA"/>
</dbReference>
<name>A0ABQ7TDF6_PHRPL</name>
<keyword evidence="6 8" id="KW-0051">Antiviral defense</keyword>
<evidence type="ECO:0000256" key="3">
    <source>
        <dbReference type="ARBA" id="ARBA00022514"/>
    </source>
</evidence>
<keyword evidence="7" id="KW-1015">Disulfide bond</keyword>
<evidence type="ECO:0000256" key="2">
    <source>
        <dbReference type="ARBA" id="ARBA00011033"/>
    </source>
</evidence>
<evidence type="ECO:0000256" key="5">
    <source>
        <dbReference type="ARBA" id="ARBA00022729"/>
    </source>
</evidence>
<dbReference type="Pfam" id="PF00143">
    <property type="entry name" value="Interferon"/>
    <property type="match status" value="1"/>
</dbReference>
<keyword evidence="5 9" id="KW-0732">Signal</keyword>
<evidence type="ECO:0000256" key="6">
    <source>
        <dbReference type="ARBA" id="ARBA00023118"/>
    </source>
</evidence>
<evidence type="ECO:0008006" key="12">
    <source>
        <dbReference type="Google" id="ProtNLM"/>
    </source>
</evidence>
<protein>
    <recommendedName>
        <fullName evidence="12">Interferon kappa</fullName>
    </recommendedName>
</protein>
<accession>A0ABQ7TDF6</accession>
<keyword evidence="11" id="KW-1185">Reference proteome</keyword>
<dbReference type="InterPro" id="IPR000471">
    <property type="entry name" value="Interferon_alpha/beta/delta"/>
</dbReference>
<dbReference type="Proteomes" id="UP000826234">
    <property type="component" value="Unassembled WGS sequence"/>
</dbReference>
<comment type="caution">
    <text evidence="10">The sequence shown here is derived from an EMBL/GenBank/DDBJ whole genome shotgun (WGS) entry which is preliminary data.</text>
</comment>
<dbReference type="SUPFAM" id="SSF47266">
    <property type="entry name" value="4-helical cytokines"/>
    <property type="match status" value="1"/>
</dbReference>
<feature type="chain" id="PRO_5046810151" description="Interferon kappa" evidence="9">
    <location>
        <begin position="25"/>
        <end position="189"/>
    </location>
</feature>